<feature type="region of interest" description="Disordered" evidence="1">
    <location>
        <begin position="154"/>
        <end position="179"/>
    </location>
</feature>
<dbReference type="Proteomes" id="UP001367676">
    <property type="component" value="Unassembled WGS sequence"/>
</dbReference>
<dbReference type="EMBL" id="JBBCAQ010000007">
    <property type="protein sequence ID" value="KAK7602896.1"/>
    <property type="molecule type" value="Genomic_DNA"/>
</dbReference>
<accession>A0AAN9TU11</accession>
<comment type="caution">
    <text evidence="2">The sequence shown here is derived from an EMBL/GenBank/DDBJ whole genome shotgun (WGS) entry which is preliminary data.</text>
</comment>
<feature type="compositionally biased region" description="Low complexity" evidence="1">
    <location>
        <begin position="160"/>
        <end position="170"/>
    </location>
</feature>
<evidence type="ECO:0000256" key="1">
    <source>
        <dbReference type="SAM" id="MobiDB-lite"/>
    </source>
</evidence>
<dbReference type="AlphaFoldDB" id="A0AAN9TU11"/>
<gene>
    <name evidence="2" type="ORF">V9T40_006870</name>
</gene>
<organism evidence="2 3">
    <name type="scientific">Parthenolecanium corni</name>
    <dbReference type="NCBI Taxonomy" id="536013"/>
    <lineage>
        <taxon>Eukaryota</taxon>
        <taxon>Metazoa</taxon>
        <taxon>Ecdysozoa</taxon>
        <taxon>Arthropoda</taxon>
        <taxon>Hexapoda</taxon>
        <taxon>Insecta</taxon>
        <taxon>Pterygota</taxon>
        <taxon>Neoptera</taxon>
        <taxon>Paraneoptera</taxon>
        <taxon>Hemiptera</taxon>
        <taxon>Sternorrhyncha</taxon>
        <taxon>Coccoidea</taxon>
        <taxon>Coccidae</taxon>
        <taxon>Parthenolecanium</taxon>
    </lineage>
</organism>
<reference evidence="2 3" key="1">
    <citation type="submission" date="2024-03" db="EMBL/GenBank/DDBJ databases">
        <title>Adaptation during the transition from Ophiocordyceps entomopathogen to insect associate is accompanied by gene loss and intensified selection.</title>
        <authorList>
            <person name="Ward C.M."/>
            <person name="Onetto C.A."/>
            <person name="Borneman A.R."/>
        </authorList>
    </citation>
    <scope>NUCLEOTIDE SEQUENCE [LARGE SCALE GENOMIC DNA]</scope>
    <source>
        <strain evidence="2">AWRI1</strain>
        <tissue evidence="2">Single Adult Female</tissue>
    </source>
</reference>
<proteinExistence type="predicted"/>
<sequence length="179" mass="19662">MVQICPSICDGEFENYLFAGSDKVTVLTDYPDATTQEANTFESKKAGLFSRIKDVILEAISSYQAEGMPPEVQFEEGTYSCSGGSCVREPYDGTINYEKIKTDSAKTTEPGENELTKIAPKDDKDVNFIDPPEILKDIDKSDMISILDKAYQEKKKKKGMATATGTATATERARATAKE</sequence>
<protein>
    <submittedName>
        <fullName evidence="2">Uncharacterized protein</fullName>
    </submittedName>
</protein>
<keyword evidence="3" id="KW-1185">Reference proteome</keyword>
<evidence type="ECO:0000313" key="2">
    <source>
        <dbReference type="EMBL" id="KAK7602896.1"/>
    </source>
</evidence>
<evidence type="ECO:0000313" key="3">
    <source>
        <dbReference type="Proteomes" id="UP001367676"/>
    </source>
</evidence>
<name>A0AAN9TU11_9HEMI</name>